<dbReference type="EMBL" id="JBIEKR010000007">
    <property type="protein sequence ID" value="MFG6273318.1"/>
    <property type="molecule type" value="Genomic_DNA"/>
</dbReference>
<reference evidence="1 2" key="1">
    <citation type="submission" date="2024-10" db="EMBL/GenBank/DDBJ databases">
        <authorList>
            <person name="Sang B.-I."/>
            <person name="Prabhaharan D."/>
        </authorList>
    </citation>
    <scope>NUCLEOTIDE SEQUENCE [LARGE SCALE GENOMIC DNA]</scope>
    <source>
        <strain evidence="1 2">MH</strain>
    </source>
</reference>
<name>A0ABW7DQI6_9FIRM</name>
<dbReference type="Proteomes" id="UP001605989">
    <property type="component" value="Unassembled WGS sequence"/>
</dbReference>
<dbReference type="InterPro" id="IPR007197">
    <property type="entry name" value="rSAM"/>
</dbReference>
<proteinExistence type="predicted"/>
<gene>
    <name evidence="1" type="ORF">ACGTZG_08975</name>
</gene>
<dbReference type="RefSeq" id="WP_113855678.1">
    <property type="nucleotide sequence ID" value="NZ_CP011940.1"/>
</dbReference>
<keyword evidence="2" id="KW-1185">Reference proteome</keyword>
<evidence type="ECO:0000313" key="2">
    <source>
        <dbReference type="Proteomes" id="UP001605989"/>
    </source>
</evidence>
<evidence type="ECO:0000313" key="1">
    <source>
        <dbReference type="EMBL" id="MFG6273318.1"/>
    </source>
</evidence>
<organism evidence="1 2">
    <name type="scientific">Megasphaera hexanoica</name>
    <dbReference type="NCBI Taxonomy" id="1675036"/>
    <lineage>
        <taxon>Bacteria</taxon>
        <taxon>Bacillati</taxon>
        <taxon>Bacillota</taxon>
        <taxon>Negativicutes</taxon>
        <taxon>Veillonellales</taxon>
        <taxon>Veillonellaceae</taxon>
        <taxon>Megasphaera</taxon>
    </lineage>
</organism>
<dbReference type="SFLD" id="SFLDS00029">
    <property type="entry name" value="Radical_SAM"/>
    <property type="match status" value="1"/>
</dbReference>
<sequence>MSVLVPLVRKGITFNEVPDKMAVYFELGGCDAGCIGCHSPELSEDVQTLTNSDDLIRWAVDQIDAGANAIVVLGGTTSRQISEKDLIELLLDLSWIAPVCLYSGRDTVKNDIDVAVKGGCTWLKTGSYQADKGGLQSKTTNQKFYKIETRFFVDKFDIVHSSTNHLVDMTNKFWK</sequence>
<protein>
    <submittedName>
        <fullName evidence="1">Uncharacterized protein</fullName>
    </submittedName>
</protein>
<accession>A0ABW7DQI6</accession>
<comment type="caution">
    <text evidence="1">The sequence shown here is derived from an EMBL/GenBank/DDBJ whole genome shotgun (WGS) entry which is preliminary data.</text>
</comment>